<keyword evidence="2" id="KW-0812">Transmembrane</keyword>
<keyword evidence="2" id="KW-0472">Membrane</keyword>
<feature type="transmembrane region" description="Helical" evidence="2">
    <location>
        <begin position="156"/>
        <end position="178"/>
    </location>
</feature>
<keyword evidence="4" id="KW-1185">Reference proteome</keyword>
<reference evidence="3 4" key="1">
    <citation type="submission" date="2021-03" db="EMBL/GenBank/DDBJ databases">
        <title>Streptomyces strains.</title>
        <authorList>
            <person name="Lund M.B."/>
            <person name="Toerring T."/>
        </authorList>
    </citation>
    <scope>NUCLEOTIDE SEQUENCE [LARGE SCALE GENOMIC DNA]</scope>
    <source>
        <strain evidence="3 4">KCC S-1010</strain>
    </source>
</reference>
<keyword evidence="2" id="KW-1133">Transmembrane helix</keyword>
<gene>
    <name evidence="3" type="ORF">J3S04_11540</name>
</gene>
<feature type="region of interest" description="Disordered" evidence="1">
    <location>
        <begin position="183"/>
        <end position="289"/>
    </location>
</feature>
<dbReference type="RefSeq" id="WP_207555460.1">
    <property type="nucleotide sequence ID" value="NZ_CP071595.1"/>
</dbReference>
<protein>
    <recommendedName>
        <fullName evidence="5">Extensin</fullName>
    </recommendedName>
</protein>
<accession>A0ABX7RT00</accession>
<feature type="region of interest" description="Disordered" evidence="1">
    <location>
        <begin position="339"/>
        <end position="387"/>
    </location>
</feature>
<evidence type="ECO:0000313" key="4">
    <source>
        <dbReference type="Proteomes" id="UP000671836"/>
    </source>
</evidence>
<evidence type="ECO:0000256" key="1">
    <source>
        <dbReference type="SAM" id="MobiDB-lite"/>
    </source>
</evidence>
<feature type="compositionally biased region" description="Low complexity" evidence="1">
    <location>
        <begin position="200"/>
        <end position="220"/>
    </location>
</feature>
<feature type="compositionally biased region" description="Basic and acidic residues" evidence="1">
    <location>
        <begin position="267"/>
        <end position="277"/>
    </location>
</feature>
<sequence>MADDHRYDWLDDDAVERLLRGDFVAGRDEKNAKNAKILTTDTTDTTNAAGAMGTADTTGVTSAAGTNVGGADVTDAATAGTAADAGIVAERLEAALRSLAVPSVAAGAPLPGEEAAVAAFRAARASAAAPVAPAAVRRARPFSALRSFLDRPLKTVLALTLAGCAVGGVAVAAGTGVLPSPFGRAAKSPGSDRSVAAAEGSGTATVGPGTTAPGATPSPGRTGGKHSGAGSEPSASGTPGKGAPSRPGGRETGPGRSPSATPPGGDAGKDDGNKDDGQSGQTGQTWAARLCREFLTNGKRSGSGSGLDEEGVRTLERSAGGAAAIRAYCERLLSVIDGDEADEGSSGGSGDQVVPRPPRTRSQPHTSLLEPLPAPGVTFSGARRCKK</sequence>
<organism evidence="3 4">
    <name type="scientific">Streptomyces griseocarneus</name>
    <dbReference type="NCBI Taxonomy" id="51201"/>
    <lineage>
        <taxon>Bacteria</taxon>
        <taxon>Bacillati</taxon>
        <taxon>Actinomycetota</taxon>
        <taxon>Actinomycetes</taxon>
        <taxon>Kitasatosporales</taxon>
        <taxon>Streptomycetaceae</taxon>
        <taxon>Streptomyces</taxon>
    </lineage>
</organism>
<proteinExistence type="predicted"/>
<evidence type="ECO:0000256" key="2">
    <source>
        <dbReference type="SAM" id="Phobius"/>
    </source>
</evidence>
<dbReference type="Proteomes" id="UP000671836">
    <property type="component" value="Chromosome"/>
</dbReference>
<evidence type="ECO:0000313" key="3">
    <source>
        <dbReference type="EMBL" id="QSY51439.1"/>
    </source>
</evidence>
<dbReference type="EMBL" id="CP071595">
    <property type="protein sequence ID" value="QSY51439.1"/>
    <property type="molecule type" value="Genomic_DNA"/>
</dbReference>
<name>A0ABX7RT00_9ACTN</name>
<evidence type="ECO:0008006" key="5">
    <source>
        <dbReference type="Google" id="ProtNLM"/>
    </source>
</evidence>